<organism evidence="2 3">
    <name type="scientific">Chitinophaga defluvii</name>
    <dbReference type="NCBI Taxonomy" id="3163343"/>
    <lineage>
        <taxon>Bacteria</taxon>
        <taxon>Pseudomonadati</taxon>
        <taxon>Bacteroidota</taxon>
        <taxon>Chitinophagia</taxon>
        <taxon>Chitinophagales</taxon>
        <taxon>Chitinophagaceae</taxon>
        <taxon>Chitinophaga</taxon>
    </lineage>
</organism>
<name>A0ABV2TDL2_9BACT</name>
<dbReference type="InterPro" id="IPR035985">
    <property type="entry name" value="Ubiquitin-activating_enz"/>
</dbReference>
<dbReference type="Pfam" id="PF00899">
    <property type="entry name" value="ThiF"/>
    <property type="match status" value="1"/>
</dbReference>
<evidence type="ECO:0000313" key="3">
    <source>
        <dbReference type="Proteomes" id="UP001549749"/>
    </source>
</evidence>
<dbReference type="PANTHER" id="PTHR10953:SF102">
    <property type="entry name" value="ADENYLYLTRANSFERASE AND SULFURTRANSFERASE MOCS3"/>
    <property type="match status" value="1"/>
</dbReference>
<dbReference type="InterPro" id="IPR045886">
    <property type="entry name" value="ThiF/MoeB/HesA"/>
</dbReference>
<sequence>MALSEKEIQYFKNPIAVPGMGLSMQEKLKEARVLVVGAGGLGCPVIQYLSTSGIGVIGIADYGTIREEDMHRQPLYQLQNLKKYKATMAASRLWATNPFTKHYPLLLQVKPDNIGALLDGMDLVIDCSQHFPTHLIINDACVKHNKPFVIAEVHNWIAWWGGFNIPPADGSPAPTFRCAMDKIEEYRNFDAGAMSVTHGATGMHVVNEVVKYFIEVPGGLAGKLYSMDYLHNKMEIQQLEANSTILADTVAHGILTADDYGIEILPDIED</sequence>
<dbReference type="CDD" id="cd00757">
    <property type="entry name" value="ThiF_MoeB_HesA_family"/>
    <property type="match status" value="1"/>
</dbReference>
<dbReference type="EMBL" id="JBEXAC010000003">
    <property type="protein sequence ID" value="MET7001115.1"/>
    <property type="molecule type" value="Genomic_DNA"/>
</dbReference>
<accession>A0ABV2TDL2</accession>
<dbReference type="SUPFAM" id="SSF69572">
    <property type="entry name" value="Activating enzymes of the ubiquitin-like proteins"/>
    <property type="match status" value="1"/>
</dbReference>
<dbReference type="Gene3D" id="3.40.50.720">
    <property type="entry name" value="NAD(P)-binding Rossmann-like Domain"/>
    <property type="match status" value="1"/>
</dbReference>
<evidence type="ECO:0000313" key="2">
    <source>
        <dbReference type="EMBL" id="MET7001115.1"/>
    </source>
</evidence>
<evidence type="ECO:0000259" key="1">
    <source>
        <dbReference type="Pfam" id="PF00899"/>
    </source>
</evidence>
<dbReference type="PANTHER" id="PTHR10953">
    <property type="entry name" value="UBIQUITIN-ACTIVATING ENZYME E1"/>
    <property type="match status" value="1"/>
</dbReference>
<dbReference type="Proteomes" id="UP001549749">
    <property type="component" value="Unassembled WGS sequence"/>
</dbReference>
<proteinExistence type="predicted"/>
<feature type="domain" description="THIF-type NAD/FAD binding fold" evidence="1">
    <location>
        <begin position="15"/>
        <end position="240"/>
    </location>
</feature>
<protein>
    <submittedName>
        <fullName evidence="2">HesA/MoeB/ThiF family protein</fullName>
    </submittedName>
</protein>
<dbReference type="RefSeq" id="WP_354663688.1">
    <property type="nucleotide sequence ID" value="NZ_JBEXAC010000003.1"/>
</dbReference>
<keyword evidence="3" id="KW-1185">Reference proteome</keyword>
<comment type="caution">
    <text evidence="2">The sequence shown here is derived from an EMBL/GenBank/DDBJ whole genome shotgun (WGS) entry which is preliminary data.</text>
</comment>
<gene>
    <name evidence="2" type="ORF">ABR189_27280</name>
</gene>
<reference evidence="2 3" key="1">
    <citation type="submission" date="2024-06" db="EMBL/GenBank/DDBJ databases">
        <title>Chitinophaga defluvii sp. nov., isolated from municipal sewage.</title>
        <authorList>
            <person name="Zhang L."/>
        </authorList>
    </citation>
    <scope>NUCLEOTIDE SEQUENCE [LARGE SCALE GENOMIC DNA]</scope>
    <source>
        <strain evidence="2 3">H8</strain>
    </source>
</reference>
<dbReference type="InterPro" id="IPR000594">
    <property type="entry name" value="ThiF_NAD_FAD-bd"/>
</dbReference>